<dbReference type="SUPFAM" id="SSF56645">
    <property type="entry name" value="Acyl-CoA dehydrogenase NM domain-like"/>
    <property type="match status" value="1"/>
</dbReference>
<dbReference type="GO" id="GO:0003995">
    <property type="term" value="F:acyl-CoA dehydrogenase activity"/>
    <property type="evidence" value="ECO:0007669"/>
    <property type="project" value="InterPro"/>
</dbReference>
<evidence type="ECO:0000256" key="10">
    <source>
        <dbReference type="RuleBase" id="RU362125"/>
    </source>
</evidence>
<dbReference type="OrthoDB" id="9765339at2"/>
<dbReference type="InterPro" id="IPR052166">
    <property type="entry name" value="Diverse_Acyl-CoA_DH"/>
</dbReference>
<evidence type="ECO:0000259" key="14">
    <source>
        <dbReference type="Pfam" id="PF12806"/>
    </source>
</evidence>
<dbReference type="InterPro" id="IPR046373">
    <property type="entry name" value="Acyl-CoA_Oxase/DH_mid-dom_sf"/>
</dbReference>
<evidence type="ECO:0000256" key="2">
    <source>
        <dbReference type="ARBA" id="ARBA00009347"/>
    </source>
</evidence>
<evidence type="ECO:0000256" key="3">
    <source>
        <dbReference type="ARBA" id="ARBA00022630"/>
    </source>
</evidence>
<keyword evidence="4 10" id="KW-0274">FAD</keyword>
<dbReference type="InterPro" id="IPR006089">
    <property type="entry name" value="Acyl-CoA_DH_CS"/>
</dbReference>
<gene>
    <name evidence="15" type="ORF">CAP_8058</name>
</gene>
<feature type="domain" description="Acyl-CoA dehydrogenase/oxidase C-terminal" evidence="11">
    <location>
        <begin position="293"/>
        <end position="464"/>
    </location>
</feature>
<evidence type="ECO:0000256" key="4">
    <source>
        <dbReference type="ARBA" id="ARBA00022827"/>
    </source>
</evidence>
<dbReference type="Proteomes" id="UP000019678">
    <property type="component" value="Unassembled WGS sequence"/>
</dbReference>
<evidence type="ECO:0000256" key="9">
    <source>
        <dbReference type="ARBA" id="ARBA00069043"/>
    </source>
</evidence>
<dbReference type="InterPro" id="IPR009100">
    <property type="entry name" value="AcylCoA_DH/oxidase_NM_dom_sf"/>
</dbReference>
<dbReference type="InterPro" id="IPR036250">
    <property type="entry name" value="AcylCo_DH-like_C"/>
</dbReference>
<dbReference type="STRING" id="1192034.CAP_8058"/>
<protein>
    <recommendedName>
        <fullName evidence="9">3-methylmercaptopropionyl-CoA dehydrogenase</fullName>
        <ecNumber evidence="8">1.3.99.41</ecNumber>
    </recommendedName>
</protein>
<keyword evidence="5 10" id="KW-0560">Oxidoreductase</keyword>
<dbReference type="Pfam" id="PF02771">
    <property type="entry name" value="Acyl-CoA_dh_N"/>
    <property type="match status" value="1"/>
</dbReference>
<dbReference type="InterPro" id="IPR006091">
    <property type="entry name" value="Acyl-CoA_Oxase/DH_mid-dom"/>
</dbReference>
<dbReference type="Gene3D" id="1.10.540.10">
    <property type="entry name" value="Acyl-CoA dehydrogenase/oxidase, N-terminal domain"/>
    <property type="match status" value="1"/>
</dbReference>
<evidence type="ECO:0000256" key="7">
    <source>
        <dbReference type="ARBA" id="ARBA00058683"/>
    </source>
</evidence>
<reference evidence="15 16" key="1">
    <citation type="submission" date="2013-05" db="EMBL/GenBank/DDBJ databases">
        <title>Genome assembly of Chondromyces apiculatus DSM 436.</title>
        <authorList>
            <person name="Sharma G."/>
            <person name="Khatri I."/>
            <person name="Kaur C."/>
            <person name="Mayilraj S."/>
            <person name="Subramanian S."/>
        </authorList>
    </citation>
    <scope>NUCLEOTIDE SEQUENCE [LARGE SCALE GENOMIC DNA]</scope>
    <source>
        <strain evidence="15 16">DSM 436</strain>
    </source>
</reference>
<dbReference type="Pfam" id="PF00441">
    <property type="entry name" value="Acyl-CoA_dh_1"/>
    <property type="match status" value="1"/>
</dbReference>
<dbReference type="InterPro" id="IPR025878">
    <property type="entry name" value="Acyl-CoA_dh-like_C_dom"/>
</dbReference>
<dbReference type="Gene3D" id="2.40.110.10">
    <property type="entry name" value="Butyryl-CoA Dehydrogenase, subunit A, domain 2"/>
    <property type="match status" value="1"/>
</dbReference>
<dbReference type="AlphaFoldDB" id="A0A017SXL4"/>
<dbReference type="RefSeq" id="WP_044249183.1">
    <property type="nucleotide sequence ID" value="NZ_ASRX01000079.1"/>
</dbReference>
<evidence type="ECO:0000259" key="11">
    <source>
        <dbReference type="Pfam" id="PF00441"/>
    </source>
</evidence>
<evidence type="ECO:0000256" key="8">
    <source>
        <dbReference type="ARBA" id="ARBA00066694"/>
    </source>
</evidence>
<dbReference type="PROSITE" id="PS00072">
    <property type="entry name" value="ACYL_COA_DH_1"/>
    <property type="match status" value="1"/>
</dbReference>
<evidence type="ECO:0000313" key="15">
    <source>
        <dbReference type="EMBL" id="EYF01497.1"/>
    </source>
</evidence>
<dbReference type="InterPro" id="IPR009075">
    <property type="entry name" value="AcylCo_DH/oxidase_C"/>
</dbReference>
<feature type="domain" description="Acetyl-CoA dehydrogenase-like C-terminal" evidence="14">
    <location>
        <begin position="480"/>
        <end position="612"/>
    </location>
</feature>
<dbReference type="InterPro" id="IPR013786">
    <property type="entry name" value="AcylCoA_DH/ox_N"/>
</dbReference>
<dbReference type="InterPro" id="IPR037069">
    <property type="entry name" value="AcylCoA_DH/ox_N_sf"/>
</dbReference>
<evidence type="ECO:0000256" key="6">
    <source>
        <dbReference type="ARBA" id="ARBA00051388"/>
    </source>
</evidence>
<accession>A0A017SXL4</accession>
<dbReference type="SUPFAM" id="SSF47203">
    <property type="entry name" value="Acyl-CoA dehydrogenase C-terminal domain-like"/>
    <property type="match status" value="1"/>
</dbReference>
<keyword evidence="16" id="KW-1185">Reference proteome</keyword>
<dbReference type="PANTHER" id="PTHR42803:SF1">
    <property type="entry name" value="BROAD-SPECIFICITY LINEAR ACYL-COA DEHYDROGENASE FADE5"/>
    <property type="match status" value="1"/>
</dbReference>
<name>A0A017SXL4_9BACT</name>
<dbReference type="EC" id="1.3.99.41" evidence="8"/>
<comment type="caution">
    <text evidence="15">The sequence shown here is derived from an EMBL/GenBank/DDBJ whole genome shotgun (WGS) entry which is preliminary data.</text>
</comment>
<comment type="catalytic activity">
    <reaction evidence="6">
        <text>3-(methylsulfanyl)propanoyl-CoA + oxidized [electron-transfer flavoprotein] + H(+) = 3-(methylsulfanyl)acryloyl-CoA + reduced [electron-transfer flavoprotein]</text>
        <dbReference type="Rhea" id="RHEA:52612"/>
        <dbReference type="Rhea" id="RHEA-COMP:10685"/>
        <dbReference type="Rhea" id="RHEA-COMP:10686"/>
        <dbReference type="ChEBI" id="CHEBI:15378"/>
        <dbReference type="ChEBI" id="CHEBI:57692"/>
        <dbReference type="ChEBI" id="CHEBI:58307"/>
        <dbReference type="ChEBI" id="CHEBI:82815"/>
        <dbReference type="ChEBI" id="CHEBI:84994"/>
        <dbReference type="EC" id="1.3.99.41"/>
    </reaction>
    <physiologicalReaction direction="left-to-right" evidence="6">
        <dbReference type="Rhea" id="RHEA:52613"/>
    </physiologicalReaction>
</comment>
<dbReference type="eggNOG" id="COG1960">
    <property type="taxonomic scope" value="Bacteria"/>
</dbReference>
<sequence>MSNAPNLQQNRYKADLREVRFLLFEQFKLDQILGQGPFEAWGPDEVQMVVDEAYKFSCEVLGPLNAVGDRTGCRLEGGQVYTPPGFKEAWNKLYEAGWMAVSAEPEYGGQGGPFTLHITIQEFMSGANSAFIMYPGLAFGAAEVIQLFGTDAQKEHYLRTMYGGKWGGTMCLTEPQAGSDVGSSRTTAKKLPDGKYAIRGTKIFISGGDHDCAENIVHLVLARVDNAPAGTKGLSLFIVPKVRTNADGSLGEANDVTVGAIEHKMGINGSATCVLNFGENDGCVGELVGTVENQGMSQMFRMMNGARISVGLQGVAVASAAYLNALEYARDRKQGPSINNWKDATAPRVAIVEHPDVRRMLLDMKSRVEGIRALIIKLTRHFDMTRVLQGKDDEQALYHQGQVDLLVPLVKAYGSDQGFRVCETAIQTYGGAGYIKDYPVEQYCRDAKVFSIYEGTNHIQAMDLVGRKLGQRGGANLQGFLGDVAAFVKANEKHPVLGKAVKELGEAQEAVAGTAMRLLGWFQMGKMPMVPLSANRFLEMMSETAVAWLLLDAAKIALDAQEKLPAGDESASERAFYEGKKHTALYYALNVLPHVRLSAEILGREDSSALEISTESFATV</sequence>
<dbReference type="Gene3D" id="1.20.140.10">
    <property type="entry name" value="Butyryl-CoA Dehydrogenase, subunit A, domain 3"/>
    <property type="match status" value="1"/>
</dbReference>
<comment type="similarity">
    <text evidence="2 10">Belongs to the acyl-CoA dehydrogenase family.</text>
</comment>
<dbReference type="GO" id="GO:0005886">
    <property type="term" value="C:plasma membrane"/>
    <property type="evidence" value="ECO:0007669"/>
    <property type="project" value="TreeGrafter"/>
</dbReference>
<comment type="cofactor">
    <cofactor evidence="1 10">
        <name>FAD</name>
        <dbReference type="ChEBI" id="CHEBI:57692"/>
    </cofactor>
</comment>
<dbReference type="PANTHER" id="PTHR42803">
    <property type="entry name" value="ACYL-COA DEHYDROGENASE"/>
    <property type="match status" value="1"/>
</dbReference>
<comment type="function">
    <text evidence="7">Involved in the assimilation of dimethylsulphoniopropionate (DMSP), an important compound in the fixation of carbon in marine phytoplankton, by mediating the conversion of 3-(methylthio)propanoyl-CoA (MMPA-CoA) to 3-(methylthio)acryloyl-CoA (MTA-CoA).</text>
</comment>
<dbReference type="GO" id="GO:0050660">
    <property type="term" value="F:flavin adenine dinucleotide binding"/>
    <property type="evidence" value="ECO:0007669"/>
    <property type="project" value="InterPro"/>
</dbReference>
<evidence type="ECO:0000313" key="16">
    <source>
        <dbReference type="Proteomes" id="UP000019678"/>
    </source>
</evidence>
<evidence type="ECO:0000259" key="13">
    <source>
        <dbReference type="Pfam" id="PF02771"/>
    </source>
</evidence>
<dbReference type="Pfam" id="PF02770">
    <property type="entry name" value="Acyl-CoA_dh_M"/>
    <property type="match status" value="1"/>
</dbReference>
<proteinExistence type="inferred from homology"/>
<evidence type="ECO:0000256" key="5">
    <source>
        <dbReference type="ARBA" id="ARBA00023002"/>
    </source>
</evidence>
<evidence type="ECO:0000259" key="12">
    <source>
        <dbReference type="Pfam" id="PF02770"/>
    </source>
</evidence>
<keyword evidence="3 10" id="KW-0285">Flavoprotein</keyword>
<dbReference type="Pfam" id="PF12806">
    <property type="entry name" value="Acyl-CoA_dh_C"/>
    <property type="match status" value="1"/>
</dbReference>
<feature type="domain" description="Acyl-CoA oxidase/dehydrogenase middle" evidence="12">
    <location>
        <begin position="170"/>
        <end position="277"/>
    </location>
</feature>
<dbReference type="FunFam" id="2.40.110.10:FF:000031">
    <property type="entry name" value="Acyl-CoA dehydrogenase, putative"/>
    <property type="match status" value="1"/>
</dbReference>
<feature type="domain" description="Acyl-CoA dehydrogenase/oxidase N-terminal" evidence="13">
    <location>
        <begin position="44"/>
        <end position="164"/>
    </location>
</feature>
<organism evidence="15 16">
    <name type="scientific">Chondromyces apiculatus DSM 436</name>
    <dbReference type="NCBI Taxonomy" id="1192034"/>
    <lineage>
        <taxon>Bacteria</taxon>
        <taxon>Pseudomonadati</taxon>
        <taxon>Myxococcota</taxon>
        <taxon>Polyangia</taxon>
        <taxon>Polyangiales</taxon>
        <taxon>Polyangiaceae</taxon>
        <taxon>Chondromyces</taxon>
    </lineage>
</organism>
<dbReference type="EMBL" id="ASRX01000079">
    <property type="protein sequence ID" value="EYF01497.1"/>
    <property type="molecule type" value="Genomic_DNA"/>
</dbReference>
<evidence type="ECO:0000256" key="1">
    <source>
        <dbReference type="ARBA" id="ARBA00001974"/>
    </source>
</evidence>